<keyword evidence="5" id="KW-1185">Reference proteome</keyword>
<dbReference type="GO" id="GO:0036088">
    <property type="term" value="P:D-serine catabolic process"/>
    <property type="evidence" value="ECO:0007669"/>
    <property type="project" value="TreeGrafter"/>
</dbReference>
<dbReference type="PANTHER" id="PTHR28004">
    <property type="entry name" value="ZGC:162816-RELATED"/>
    <property type="match status" value="1"/>
</dbReference>
<dbReference type="OrthoDB" id="9788869at2"/>
<dbReference type="SMART" id="SM01119">
    <property type="entry name" value="D-ser_dehydrat"/>
    <property type="match status" value="1"/>
</dbReference>
<keyword evidence="2" id="KW-0456">Lyase</keyword>
<dbReference type="HOGENOM" id="CLU_031639_1_0_10"/>
<dbReference type="Proteomes" id="UP000007590">
    <property type="component" value="Chromosome"/>
</dbReference>
<dbReference type="Gene3D" id="3.20.20.10">
    <property type="entry name" value="Alanine racemase"/>
    <property type="match status" value="1"/>
</dbReference>
<dbReference type="Gene3D" id="2.40.37.20">
    <property type="entry name" value="D-serine dehydratase-like domain"/>
    <property type="match status" value="1"/>
</dbReference>
<reference evidence="4" key="1">
    <citation type="submission" date="2012-02" db="EMBL/GenBank/DDBJ databases">
        <title>The complete genome of Solitalea canadensis DSM 3403.</title>
        <authorList>
            <consortium name="US DOE Joint Genome Institute (JGI-PGF)"/>
            <person name="Lucas S."/>
            <person name="Copeland A."/>
            <person name="Lapidus A."/>
            <person name="Glavina del Rio T."/>
            <person name="Dalin E."/>
            <person name="Tice H."/>
            <person name="Bruce D."/>
            <person name="Goodwin L."/>
            <person name="Pitluck S."/>
            <person name="Peters L."/>
            <person name="Ovchinnikova G."/>
            <person name="Lu M."/>
            <person name="Kyrpides N."/>
            <person name="Mavromatis K."/>
            <person name="Ivanova N."/>
            <person name="Brettin T."/>
            <person name="Detter J.C."/>
            <person name="Han C."/>
            <person name="Larimer F."/>
            <person name="Land M."/>
            <person name="Hauser L."/>
            <person name="Markowitz V."/>
            <person name="Cheng J.-F."/>
            <person name="Hugenholtz P."/>
            <person name="Woyke T."/>
            <person name="Wu D."/>
            <person name="Spring S."/>
            <person name="Schroeder M."/>
            <person name="Kopitz M."/>
            <person name="Brambilla E."/>
            <person name="Klenk H.-P."/>
            <person name="Eisen J.A."/>
        </authorList>
    </citation>
    <scope>NUCLEOTIDE SEQUENCE</scope>
    <source>
        <strain evidence="4">DSM 3403</strain>
    </source>
</reference>
<evidence type="ECO:0000256" key="1">
    <source>
        <dbReference type="ARBA" id="ARBA00005323"/>
    </source>
</evidence>
<gene>
    <name evidence="4" type="ordered locus">Solca_2118</name>
</gene>
<dbReference type="InterPro" id="IPR026956">
    <property type="entry name" value="D-ser_dehydrat-like_dom"/>
</dbReference>
<evidence type="ECO:0000259" key="3">
    <source>
        <dbReference type="SMART" id="SM01119"/>
    </source>
</evidence>
<evidence type="ECO:0000313" key="5">
    <source>
        <dbReference type="Proteomes" id="UP000007590"/>
    </source>
</evidence>
<dbReference type="InterPro" id="IPR029066">
    <property type="entry name" value="PLP-binding_barrel"/>
</dbReference>
<organism evidence="4 5">
    <name type="scientific">Solitalea canadensis (strain ATCC 29591 / DSM 3403 / JCM 21819 / LMG 8368 / NBRC 15130 / NCIMB 12057 / USAM 9D)</name>
    <name type="common">Flexibacter canadensis</name>
    <dbReference type="NCBI Taxonomy" id="929556"/>
    <lineage>
        <taxon>Bacteria</taxon>
        <taxon>Pseudomonadati</taxon>
        <taxon>Bacteroidota</taxon>
        <taxon>Sphingobacteriia</taxon>
        <taxon>Sphingobacteriales</taxon>
        <taxon>Sphingobacteriaceae</taxon>
        <taxon>Solitalea</taxon>
    </lineage>
</organism>
<feature type="domain" description="D-serine dehydratase-like" evidence="3">
    <location>
        <begin position="261"/>
        <end position="351"/>
    </location>
</feature>
<dbReference type="EMBL" id="CP003349">
    <property type="protein sequence ID" value="AFD07172.1"/>
    <property type="molecule type" value="Genomic_DNA"/>
</dbReference>
<dbReference type="Pfam" id="PF14031">
    <property type="entry name" value="D-ser_dehydrat"/>
    <property type="match status" value="1"/>
</dbReference>
<comment type="similarity">
    <text evidence="1">Belongs to the DSD1 family.</text>
</comment>
<evidence type="ECO:0000256" key="2">
    <source>
        <dbReference type="ARBA" id="ARBA00023239"/>
    </source>
</evidence>
<dbReference type="InterPro" id="IPR001608">
    <property type="entry name" value="Ala_racemase_N"/>
</dbReference>
<sequence length="371" mass="42350">MQYNWWEITPETRIDTPFLAIYTDRIKYNIEQLIRAVDGDPLRLRPHIKTHKIGEILQLYKDFKIEKVKCATIAEAELSAMHHISDILLAYQPAGLKLNRWIRLIQRYRNSIFSIIVDNIETATLLAETAKENNLVLNVYIDMNTGMNRTGIDVNDSWDDLALQISQLPNLNFLGLHIYDGHIKGTVEQREQQACNSFSKIISRLSTLQERLNYKLKIVAGGSNTFPFYAGIKEVECSPGTFVFWDVNYQTNLPEQEFKNAAVIVGTVISKPSASTLCVDIGYKSVSSENPLDKRLAILNDENLIPISHSEEHLVLENKGVHHYSLGETIYALPYHVCPTCALYDSVQVVNNNHEIYDTWLVEARNKKITI</sequence>
<dbReference type="STRING" id="929556.Solca_2118"/>
<dbReference type="eggNOG" id="COG3616">
    <property type="taxonomic scope" value="Bacteria"/>
</dbReference>
<proteinExistence type="inferred from homology"/>
<dbReference type="CDD" id="cd06821">
    <property type="entry name" value="PLPDE_III_D-TA"/>
    <property type="match status" value="1"/>
</dbReference>
<dbReference type="SUPFAM" id="SSF51419">
    <property type="entry name" value="PLP-binding barrel"/>
    <property type="match status" value="1"/>
</dbReference>
<dbReference type="Pfam" id="PF01168">
    <property type="entry name" value="Ala_racemase_N"/>
    <property type="match status" value="1"/>
</dbReference>
<evidence type="ECO:0000313" key="4">
    <source>
        <dbReference type="EMBL" id="AFD07172.1"/>
    </source>
</evidence>
<dbReference type="InterPro" id="IPR042208">
    <property type="entry name" value="D-ser_dehydrat-like_sf"/>
</dbReference>
<dbReference type="AlphaFoldDB" id="H8KU60"/>
<dbReference type="PANTHER" id="PTHR28004:SF2">
    <property type="entry name" value="D-SERINE DEHYDRATASE"/>
    <property type="match status" value="1"/>
</dbReference>
<name>H8KU60_SOLCM</name>
<protein>
    <submittedName>
        <fullName evidence="4">Putative amino acid aldolase or racemase</fullName>
    </submittedName>
</protein>
<dbReference type="RefSeq" id="WP_014680399.1">
    <property type="nucleotide sequence ID" value="NC_017770.1"/>
</dbReference>
<dbReference type="InterPro" id="IPR051466">
    <property type="entry name" value="D-amino_acid_metab_enzyme"/>
</dbReference>
<dbReference type="GO" id="GO:0008721">
    <property type="term" value="F:D-serine ammonia-lyase activity"/>
    <property type="evidence" value="ECO:0007669"/>
    <property type="project" value="TreeGrafter"/>
</dbReference>
<accession>H8KU60</accession>
<dbReference type="KEGG" id="scn:Solca_2118"/>